<keyword evidence="2" id="KW-1185">Reference proteome</keyword>
<dbReference type="AlphaFoldDB" id="A0A5B6T973"/>
<dbReference type="EMBL" id="VKKY01000003">
    <property type="protein sequence ID" value="KAA3436738.1"/>
    <property type="molecule type" value="Genomic_DNA"/>
</dbReference>
<sequence>MISTVFNNTIGSPYDFAITRLTPQEEENILSGLFEQLLIFDKITISTNRVSFPLIFLLDKLGINKVEELIERGYIHFIIWTPVLVTGIGNRNEDGTNNESAMFGQPPLAAGSLSDEDFDPENNIEKALTLFGFHRDRKRIFKRKASKNFIIPNGMEFSSDSANFVINAYKQNNLAELGLPYLVEPEQLNLQQRSLLLHLGSKLLETAVLSKYNFKSYENYEHYKICEHNLKNIGDALKVSTNTSQILTIENIPNLKSLYLNEKLDFDKVIKIRHLSTAKYFRKWINQVSENYNAQEITREYINEIKGNSKFFESNSGKFIRNISLFGVNTALGAAIAGPIGIAAGYGLGLLETYWLDSILKGKNPSMFIDKIREEVENTED</sequence>
<accession>A0A5B6T973</accession>
<organism evidence="1 2">
    <name type="scientific">Rufibacter hautae</name>
    <dbReference type="NCBI Taxonomy" id="2595005"/>
    <lineage>
        <taxon>Bacteria</taxon>
        <taxon>Pseudomonadati</taxon>
        <taxon>Bacteroidota</taxon>
        <taxon>Cytophagia</taxon>
        <taxon>Cytophagales</taxon>
        <taxon>Hymenobacteraceae</taxon>
        <taxon>Rufibacter</taxon>
    </lineage>
</organism>
<comment type="caution">
    <text evidence="1">The sequence shown here is derived from an EMBL/GenBank/DDBJ whole genome shotgun (WGS) entry which is preliminary data.</text>
</comment>
<dbReference type="RefSeq" id="WP_149092677.1">
    <property type="nucleotide sequence ID" value="NZ_VKKY01000003.1"/>
</dbReference>
<name>A0A5B6T973_9BACT</name>
<evidence type="ECO:0000313" key="2">
    <source>
        <dbReference type="Proteomes" id="UP000324133"/>
    </source>
</evidence>
<reference evidence="1 2" key="1">
    <citation type="submission" date="2019-07" db="EMBL/GenBank/DDBJ databases">
        <title>Rufibacter sp. nov., isolated from lake sediment.</title>
        <authorList>
            <person name="Qu J.-H."/>
        </authorList>
    </citation>
    <scope>NUCLEOTIDE SEQUENCE [LARGE SCALE GENOMIC DNA]</scope>
    <source>
        <strain evidence="1 2">NBS58-1</strain>
    </source>
</reference>
<dbReference type="OrthoDB" id="9135477at2"/>
<proteinExistence type="predicted"/>
<gene>
    <name evidence="1" type="ORF">FOA19_20380</name>
</gene>
<protein>
    <submittedName>
        <fullName evidence="1">Uncharacterized protein</fullName>
    </submittedName>
</protein>
<dbReference type="Proteomes" id="UP000324133">
    <property type="component" value="Unassembled WGS sequence"/>
</dbReference>
<evidence type="ECO:0000313" key="1">
    <source>
        <dbReference type="EMBL" id="KAA3436738.1"/>
    </source>
</evidence>